<evidence type="ECO:0000313" key="3">
    <source>
        <dbReference type="Proteomes" id="UP001180020"/>
    </source>
</evidence>
<dbReference type="PANTHER" id="PTHR37754:SF4">
    <property type="entry name" value="EF-HAND DOMAIN-CONTAINING PROTEIN"/>
    <property type="match status" value="1"/>
</dbReference>
<dbReference type="Proteomes" id="UP001180020">
    <property type="component" value="Unassembled WGS sequence"/>
</dbReference>
<reference evidence="2" key="1">
    <citation type="journal article" date="2023" name="Nat. Commun.">
        <title>Diploid and tetraploid genomes of Acorus and the evolution of monocots.</title>
        <authorList>
            <person name="Ma L."/>
            <person name="Liu K.W."/>
            <person name="Li Z."/>
            <person name="Hsiao Y.Y."/>
            <person name="Qi Y."/>
            <person name="Fu T."/>
            <person name="Tang G.D."/>
            <person name="Zhang D."/>
            <person name="Sun W.H."/>
            <person name="Liu D.K."/>
            <person name="Li Y."/>
            <person name="Chen G.Z."/>
            <person name="Liu X.D."/>
            <person name="Liao X.Y."/>
            <person name="Jiang Y.T."/>
            <person name="Yu X."/>
            <person name="Hao Y."/>
            <person name="Huang J."/>
            <person name="Zhao X.W."/>
            <person name="Ke S."/>
            <person name="Chen Y.Y."/>
            <person name="Wu W.L."/>
            <person name="Hsu J.L."/>
            <person name="Lin Y.F."/>
            <person name="Huang M.D."/>
            <person name="Li C.Y."/>
            <person name="Huang L."/>
            <person name="Wang Z.W."/>
            <person name="Zhao X."/>
            <person name="Zhong W.Y."/>
            <person name="Peng D.H."/>
            <person name="Ahmad S."/>
            <person name="Lan S."/>
            <person name="Zhang J.S."/>
            <person name="Tsai W.C."/>
            <person name="Van de Peer Y."/>
            <person name="Liu Z.J."/>
        </authorList>
    </citation>
    <scope>NUCLEOTIDE SEQUENCE</scope>
    <source>
        <strain evidence="2">CP</strain>
    </source>
</reference>
<dbReference type="AlphaFoldDB" id="A0AAV9CB78"/>
<dbReference type="InterPro" id="IPR002048">
    <property type="entry name" value="EF_hand_dom"/>
</dbReference>
<reference evidence="2" key="2">
    <citation type="submission" date="2023-06" db="EMBL/GenBank/DDBJ databases">
        <authorList>
            <person name="Ma L."/>
            <person name="Liu K.-W."/>
            <person name="Li Z."/>
            <person name="Hsiao Y.-Y."/>
            <person name="Qi Y."/>
            <person name="Fu T."/>
            <person name="Tang G."/>
            <person name="Zhang D."/>
            <person name="Sun W.-H."/>
            <person name="Liu D.-K."/>
            <person name="Li Y."/>
            <person name="Chen G.-Z."/>
            <person name="Liu X.-D."/>
            <person name="Liao X.-Y."/>
            <person name="Jiang Y.-T."/>
            <person name="Yu X."/>
            <person name="Hao Y."/>
            <person name="Huang J."/>
            <person name="Zhao X.-W."/>
            <person name="Ke S."/>
            <person name="Chen Y.-Y."/>
            <person name="Wu W.-L."/>
            <person name="Hsu J.-L."/>
            <person name="Lin Y.-F."/>
            <person name="Huang M.-D."/>
            <person name="Li C.-Y."/>
            <person name="Huang L."/>
            <person name="Wang Z.-W."/>
            <person name="Zhao X."/>
            <person name="Zhong W.-Y."/>
            <person name="Peng D.-H."/>
            <person name="Ahmad S."/>
            <person name="Lan S."/>
            <person name="Zhang J.-S."/>
            <person name="Tsai W.-C."/>
            <person name="Van De Peer Y."/>
            <person name="Liu Z.-J."/>
        </authorList>
    </citation>
    <scope>NUCLEOTIDE SEQUENCE</scope>
    <source>
        <strain evidence="2">CP</strain>
        <tissue evidence="2">Leaves</tissue>
    </source>
</reference>
<comment type="caution">
    <text evidence="2">The sequence shown here is derived from an EMBL/GenBank/DDBJ whole genome shotgun (WGS) entry which is preliminary data.</text>
</comment>
<dbReference type="PANTHER" id="PTHR37754">
    <property type="entry name" value="CALCIUM ION-BINDING PROTEIN"/>
    <property type="match status" value="1"/>
</dbReference>
<accession>A0AAV9CB78</accession>
<keyword evidence="3" id="KW-1185">Reference proteome</keyword>
<dbReference type="EMBL" id="JAUJYO010000020">
    <property type="protein sequence ID" value="KAK1285864.1"/>
    <property type="molecule type" value="Genomic_DNA"/>
</dbReference>
<dbReference type="GO" id="GO:0005509">
    <property type="term" value="F:calcium ion binding"/>
    <property type="evidence" value="ECO:0007669"/>
    <property type="project" value="InterPro"/>
</dbReference>
<dbReference type="SUPFAM" id="SSF47473">
    <property type="entry name" value="EF-hand"/>
    <property type="match status" value="1"/>
</dbReference>
<name>A0AAV9CB78_ACOCL</name>
<gene>
    <name evidence="2" type="ORF">QJS10_CPB20g01110</name>
</gene>
<dbReference type="Gene3D" id="1.10.238.10">
    <property type="entry name" value="EF-hand"/>
    <property type="match status" value="1"/>
</dbReference>
<sequence>MGQVLTTIQEKFQGKEWKERQIRKITDKAFDRFRNDYGKDHLSFEDLYIMVLFVYNDINKYLPGSHNDPPSKQKVLTMMETYDLNLDGMLDREEFAAFIKKLTSDTLTQVSTNLLIALLVAPAVALMTKRATEGMPVVGTVVQKIPASIYASLVALGVVMLQDSKDDFE</sequence>
<feature type="domain" description="EF-hand" evidence="1">
    <location>
        <begin position="70"/>
        <end position="105"/>
    </location>
</feature>
<protein>
    <recommendedName>
        <fullName evidence="1">EF-hand domain-containing protein</fullName>
    </recommendedName>
</protein>
<dbReference type="PROSITE" id="PS50222">
    <property type="entry name" value="EF_HAND_2"/>
    <property type="match status" value="1"/>
</dbReference>
<organism evidence="2 3">
    <name type="scientific">Acorus calamus</name>
    <name type="common">Sweet flag</name>
    <dbReference type="NCBI Taxonomy" id="4465"/>
    <lineage>
        <taxon>Eukaryota</taxon>
        <taxon>Viridiplantae</taxon>
        <taxon>Streptophyta</taxon>
        <taxon>Embryophyta</taxon>
        <taxon>Tracheophyta</taxon>
        <taxon>Spermatophyta</taxon>
        <taxon>Magnoliopsida</taxon>
        <taxon>Liliopsida</taxon>
        <taxon>Acoraceae</taxon>
        <taxon>Acorus</taxon>
    </lineage>
</organism>
<proteinExistence type="predicted"/>
<evidence type="ECO:0000313" key="2">
    <source>
        <dbReference type="EMBL" id="KAK1285864.1"/>
    </source>
</evidence>
<dbReference type="InterPro" id="IPR011992">
    <property type="entry name" value="EF-hand-dom_pair"/>
</dbReference>
<evidence type="ECO:0000259" key="1">
    <source>
        <dbReference type="PROSITE" id="PS50222"/>
    </source>
</evidence>